<reference evidence="2 3" key="1">
    <citation type="journal article" date="2005" name="Nature">
        <title>The map-based sequence of the rice genome.</title>
        <authorList>
            <consortium name="International rice genome sequencing project (IRGSP)"/>
            <person name="Matsumoto T."/>
            <person name="Wu J."/>
            <person name="Kanamori H."/>
            <person name="Katayose Y."/>
            <person name="Fujisawa M."/>
            <person name="Namiki N."/>
            <person name="Mizuno H."/>
            <person name="Yamamoto K."/>
            <person name="Antonio B.A."/>
            <person name="Baba T."/>
            <person name="Sakata K."/>
            <person name="Nagamura Y."/>
            <person name="Aoki H."/>
            <person name="Arikawa K."/>
            <person name="Arita K."/>
            <person name="Bito T."/>
            <person name="Chiden Y."/>
            <person name="Fujitsuka N."/>
            <person name="Fukunaka R."/>
            <person name="Hamada M."/>
            <person name="Harada C."/>
            <person name="Hayashi A."/>
            <person name="Hijishita S."/>
            <person name="Honda M."/>
            <person name="Hosokawa S."/>
            <person name="Ichikawa Y."/>
            <person name="Idonuma A."/>
            <person name="Iijima M."/>
            <person name="Ikeda M."/>
            <person name="Ikeno M."/>
            <person name="Ito K."/>
            <person name="Ito S."/>
            <person name="Ito T."/>
            <person name="Ito Y."/>
            <person name="Ito Y."/>
            <person name="Iwabuchi A."/>
            <person name="Kamiya K."/>
            <person name="Karasawa W."/>
            <person name="Kurita K."/>
            <person name="Katagiri S."/>
            <person name="Kikuta A."/>
            <person name="Kobayashi H."/>
            <person name="Kobayashi N."/>
            <person name="Machita K."/>
            <person name="Maehara T."/>
            <person name="Masukawa M."/>
            <person name="Mizubayashi T."/>
            <person name="Mukai Y."/>
            <person name="Nagasaki H."/>
            <person name="Nagata Y."/>
            <person name="Naito S."/>
            <person name="Nakashima M."/>
            <person name="Nakama Y."/>
            <person name="Nakamichi Y."/>
            <person name="Nakamura M."/>
            <person name="Meguro A."/>
            <person name="Negishi M."/>
            <person name="Ohta I."/>
            <person name="Ohta T."/>
            <person name="Okamoto M."/>
            <person name="Ono N."/>
            <person name="Saji S."/>
            <person name="Sakaguchi M."/>
            <person name="Sakai K."/>
            <person name="Shibata M."/>
            <person name="Shimokawa T."/>
            <person name="Song J."/>
            <person name="Takazaki Y."/>
            <person name="Terasawa K."/>
            <person name="Tsugane M."/>
            <person name="Tsuji K."/>
            <person name="Ueda S."/>
            <person name="Waki K."/>
            <person name="Yamagata H."/>
            <person name="Yamamoto M."/>
            <person name="Yamamoto S."/>
            <person name="Yamane H."/>
            <person name="Yoshiki S."/>
            <person name="Yoshihara R."/>
            <person name="Yukawa K."/>
            <person name="Zhong H."/>
            <person name="Yano M."/>
            <person name="Yuan Q."/>
            <person name="Ouyang S."/>
            <person name="Liu J."/>
            <person name="Jones K.M."/>
            <person name="Gansberger K."/>
            <person name="Moffat K."/>
            <person name="Hill J."/>
            <person name="Bera J."/>
            <person name="Fadrosh D."/>
            <person name="Jin S."/>
            <person name="Johri S."/>
            <person name="Kim M."/>
            <person name="Overton L."/>
            <person name="Reardon M."/>
            <person name="Tsitrin T."/>
            <person name="Vuong H."/>
            <person name="Weaver B."/>
            <person name="Ciecko A."/>
            <person name="Tallon L."/>
            <person name="Jackson J."/>
            <person name="Pai G."/>
            <person name="Aken S.V."/>
            <person name="Utterback T."/>
            <person name="Reidmuller S."/>
            <person name="Feldblyum T."/>
            <person name="Hsiao J."/>
            <person name="Zismann V."/>
            <person name="Iobst S."/>
            <person name="de Vazeille A.R."/>
            <person name="Buell C.R."/>
            <person name="Ying K."/>
            <person name="Li Y."/>
            <person name="Lu T."/>
            <person name="Huang Y."/>
            <person name="Zhao Q."/>
            <person name="Feng Q."/>
            <person name="Zhang L."/>
            <person name="Zhu J."/>
            <person name="Weng Q."/>
            <person name="Mu J."/>
            <person name="Lu Y."/>
            <person name="Fan D."/>
            <person name="Liu Y."/>
            <person name="Guan J."/>
            <person name="Zhang Y."/>
            <person name="Yu S."/>
            <person name="Liu X."/>
            <person name="Zhang Y."/>
            <person name="Hong G."/>
            <person name="Han B."/>
            <person name="Choisne N."/>
            <person name="Demange N."/>
            <person name="Orjeda G."/>
            <person name="Samain S."/>
            <person name="Cattolico L."/>
            <person name="Pelletier E."/>
            <person name="Couloux A."/>
            <person name="Segurens B."/>
            <person name="Wincker P."/>
            <person name="D'Hont A."/>
            <person name="Scarpelli C."/>
            <person name="Weissenbach J."/>
            <person name="Salanoubat M."/>
            <person name="Quetier F."/>
            <person name="Yu Y."/>
            <person name="Kim H.R."/>
            <person name="Rambo T."/>
            <person name="Currie J."/>
            <person name="Collura K."/>
            <person name="Luo M."/>
            <person name="Yang T."/>
            <person name="Ammiraju J.S.S."/>
            <person name="Engler F."/>
            <person name="Soderlund C."/>
            <person name="Wing R.A."/>
            <person name="Palmer L.E."/>
            <person name="de la Bastide M."/>
            <person name="Spiegel L."/>
            <person name="Nascimento L."/>
            <person name="Zutavern T."/>
            <person name="O'Shaughnessy A."/>
            <person name="Dike S."/>
            <person name="Dedhia N."/>
            <person name="Preston R."/>
            <person name="Balija V."/>
            <person name="McCombie W.R."/>
            <person name="Chow T."/>
            <person name="Chen H."/>
            <person name="Chung M."/>
            <person name="Chen C."/>
            <person name="Shaw J."/>
            <person name="Wu H."/>
            <person name="Hsiao K."/>
            <person name="Chao Y."/>
            <person name="Chu M."/>
            <person name="Cheng C."/>
            <person name="Hour A."/>
            <person name="Lee P."/>
            <person name="Lin S."/>
            <person name="Lin Y."/>
            <person name="Liou J."/>
            <person name="Liu S."/>
            <person name="Hsing Y."/>
            <person name="Raghuvanshi S."/>
            <person name="Mohanty A."/>
            <person name="Bharti A.K."/>
            <person name="Gaur A."/>
            <person name="Gupta V."/>
            <person name="Kumar D."/>
            <person name="Ravi V."/>
            <person name="Vij S."/>
            <person name="Kapur A."/>
            <person name="Khurana P."/>
            <person name="Khurana P."/>
            <person name="Khurana J.P."/>
            <person name="Tyagi A.K."/>
            <person name="Gaikwad K."/>
            <person name="Singh A."/>
            <person name="Dalal V."/>
            <person name="Srivastava S."/>
            <person name="Dixit A."/>
            <person name="Pal A.K."/>
            <person name="Ghazi I.A."/>
            <person name="Yadav M."/>
            <person name="Pandit A."/>
            <person name="Bhargava A."/>
            <person name="Sureshbabu K."/>
            <person name="Batra K."/>
            <person name="Sharma T.R."/>
            <person name="Mohapatra T."/>
            <person name="Singh N.K."/>
            <person name="Messing J."/>
            <person name="Nelson A.B."/>
            <person name="Fuks G."/>
            <person name="Kavchok S."/>
            <person name="Keizer G."/>
            <person name="Linton E."/>
            <person name="Llaca V."/>
            <person name="Song R."/>
            <person name="Tanyolac B."/>
            <person name="Young S."/>
            <person name="Ho-Il K."/>
            <person name="Hahn J.H."/>
            <person name="Sangsakoo G."/>
            <person name="Vanavichit A."/>
            <person name="de Mattos Luiz.A.T."/>
            <person name="Zimmer P.D."/>
            <person name="Malone G."/>
            <person name="Dellagostin O."/>
            <person name="de Oliveira A.C."/>
            <person name="Bevan M."/>
            <person name="Bancroft I."/>
            <person name="Minx P."/>
            <person name="Cordum H."/>
            <person name="Wilson R."/>
            <person name="Cheng Z."/>
            <person name="Jin W."/>
            <person name="Jiang J."/>
            <person name="Leong S.A."/>
            <person name="Iwama H."/>
            <person name="Gojobori T."/>
            <person name="Itoh T."/>
            <person name="Niimura Y."/>
            <person name="Fujii Y."/>
            <person name="Habara T."/>
            <person name="Sakai H."/>
            <person name="Sato Y."/>
            <person name="Wilson G."/>
            <person name="Kumar K."/>
            <person name="McCouch S."/>
            <person name="Juretic N."/>
            <person name="Hoen D."/>
            <person name="Wright S."/>
            <person name="Bruskiewich R."/>
            <person name="Bureau T."/>
            <person name="Miyao A."/>
            <person name="Hirochika H."/>
            <person name="Nishikawa T."/>
            <person name="Kadowaki K."/>
            <person name="Sugiura M."/>
            <person name="Burr B."/>
            <person name="Sasaki T."/>
        </authorList>
    </citation>
    <scope>NUCLEOTIDE SEQUENCE [LARGE SCALE GENOMIC DNA]</scope>
    <source>
        <strain evidence="3">cv. Nipponbare</strain>
    </source>
</reference>
<dbReference type="Proteomes" id="UP000000763">
    <property type="component" value="Chromosome 3"/>
</dbReference>
<protein>
    <submittedName>
        <fullName evidence="2">Os03g0675000 protein</fullName>
    </submittedName>
</protein>
<feature type="compositionally biased region" description="Low complexity" evidence="1">
    <location>
        <begin position="1"/>
        <end position="12"/>
    </location>
</feature>
<dbReference type="Gramene" id="Os03t0675000-01">
    <property type="protein sequence ID" value="Os03t0675000-01"/>
    <property type="gene ID" value="Os03g0675000"/>
</dbReference>
<evidence type="ECO:0000313" key="3">
    <source>
        <dbReference type="Proteomes" id="UP000000763"/>
    </source>
</evidence>
<organism evidence="2 3">
    <name type="scientific">Oryza sativa subsp. japonica</name>
    <name type="common">Rice</name>
    <dbReference type="NCBI Taxonomy" id="39947"/>
    <lineage>
        <taxon>Eukaryota</taxon>
        <taxon>Viridiplantae</taxon>
        <taxon>Streptophyta</taxon>
        <taxon>Embryophyta</taxon>
        <taxon>Tracheophyta</taxon>
        <taxon>Spermatophyta</taxon>
        <taxon>Magnoliopsida</taxon>
        <taxon>Liliopsida</taxon>
        <taxon>Poales</taxon>
        <taxon>Poaceae</taxon>
        <taxon>BOP clade</taxon>
        <taxon>Oryzoideae</taxon>
        <taxon>Oryzeae</taxon>
        <taxon>Oryzinae</taxon>
        <taxon>Oryza</taxon>
        <taxon>Oryza sativa</taxon>
    </lineage>
</organism>
<gene>
    <name evidence="2" type="ordered locus">Os03g0675000</name>
</gene>
<evidence type="ECO:0000256" key="1">
    <source>
        <dbReference type="SAM" id="MobiDB-lite"/>
    </source>
</evidence>
<name>A0A0P0W1S0_ORYSJ</name>
<proteinExistence type="predicted"/>
<accession>A0A0P0W1S0</accession>
<feature type="non-terminal residue" evidence="2">
    <location>
        <position position="1"/>
    </location>
</feature>
<sequence>LSSLRLSPLLSPGDGEVAARGGQRPAGEEEAVRSGGGRALAVVGGRGIGDGRWLWLRRSRSLHVLDPFAAAAAAAAAEALSGEAAIAAVGAAAEEATPTLIDDSPQQAQQPP</sequence>
<reference evidence="3" key="2">
    <citation type="journal article" date="2008" name="Nucleic Acids Res.">
        <title>The rice annotation project database (RAP-DB): 2008 update.</title>
        <authorList>
            <consortium name="The rice annotation project (RAP)"/>
        </authorList>
    </citation>
    <scope>GENOME REANNOTATION</scope>
    <source>
        <strain evidence="3">cv. Nipponbare</strain>
    </source>
</reference>
<dbReference type="EMBL" id="AP008209">
    <property type="protein sequence ID" value="BAF12798.1"/>
    <property type="molecule type" value="Genomic_DNA"/>
</dbReference>
<feature type="region of interest" description="Disordered" evidence="1">
    <location>
        <begin position="1"/>
        <end position="36"/>
    </location>
</feature>
<dbReference type="AlphaFoldDB" id="A0A0P0W1S0"/>
<dbReference type="KEGG" id="dosa:Os03g0675000"/>
<evidence type="ECO:0000313" key="2">
    <source>
        <dbReference type="EMBL" id="BAF12798.1"/>
    </source>
</evidence>